<dbReference type="InterPro" id="IPR002502">
    <property type="entry name" value="Amidase_domain"/>
</dbReference>
<dbReference type="SUPFAM" id="SSF53955">
    <property type="entry name" value="Lysozyme-like"/>
    <property type="match status" value="1"/>
</dbReference>
<dbReference type="RefSeq" id="WP_030655292.1">
    <property type="nucleotide sequence ID" value="NZ_JBEXDP010000052.1"/>
</dbReference>
<evidence type="ECO:0000256" key="5">
    <source>
        <dbReference type="SAM" id="SignalP"/>
    </source>
</evidence>
<gene>
    <name evidence="7" type="ORF">AB0H04_39750</name>
</gene>
<reference evidence="7 8" key="1">
    <citation type="submission" date="2024-06" db="EMBL/GenBank/DDBJ databases">
        <title>The Natural Products Discovery Center: Release of the First 8490 Sequenced Strains for Exploring Actinobacteria Biosynthetic Diversity.</title>
        <authorList>
            <person name="Kalkreuter E."/>
            <person name="Kautsar S.A."/>
            <person name="Yang D."/>
            <person name="Bader C.D."/>
            <person name="Teijaro C.N."/>
            <person name="Fluegel L."/>
            <person name="Davis C.M."/>
            <person name="Simpson J.R."/>
            <person name="Lauterbach L."/>
            <person name="Steele A.D."/>
            <person name="Gui C."/>
            <person name="Meng S."/>
            <person name="Li G."/>
            <person name="Viehrig K."/>
            <person name="Ye F."/>
            <person name="Su P."/>
            <person name="Kiefer A.F."/>
            <person name="Nichols A."/>
            <person name="Cepeda A.J."/>
            <person name="Yan W."/>
            <person name="Fan B."/>
            <person name="Jiang Y."/>
            <person name="Adhikari A."/>
            <person name="Zheng C.-J."/>
            <person name="Schuster L."/>
            <person name="Cowan T.M."/>
            <person name="Smanski M.J."/>
            <person name="Chevrette M.G."/>
            <person name="De Carvalho L.P.S."/>
            <person name="Shen B."/>
        </authorList>
    </citation>
    <scope>NUCLEOTIDE SEQUENCE [LARGE SCALE GENOMIC DNA]</scope>
    <source>
        <strain evidence="7 8">NPDC020594</strain>
    </source>
</reference>
<dbReference type="Gene3D" id="3.40.80.10">
    <property type="entry name" value="Peptidoglycan recognition protein-like"/>
    <property type="match status" value="1"/>
</dbReference>
<evidence type="ECO:0000256" key="1">
    <source>
        <dbReference type="ARBA" id="ARBA00001561"/>
    </source>
</evidence>
<evidence type="ECO:0000256" key="4">
    <source>
        <dbReference type="ARBA" id="ARBA00023316"/>
    </source>
</evidence>
<dbReference type="InterPro" id="IPR051206">
    <property type="entry name" value="NAMLAA_amidase_2"/>
</dbReference>
<dbReference type="EC" id="3.5.1.28" evidence="2"/>
<proteinExistence type="predicted"/>
<comment type="catalytic activity">
    <reaction evidence="1">
        <text>Hydrolyzes the link between N-acetylmuramoyl residues and L-amino acid residues in certain cell-wall glycopeptides.</text>
        <dbReference type="EC" id="3.5.1.28"/>
    </reaction>
</comment>
<feature type="signal peptide" evidence="5">
    <location>
        <begin position="1"/>
        <end position="33"/>
    </location>
</feature>
<organism evidence="7 8">
    <name type="scientific">Streptomyces flaveolus</name>
    <dbReference type="NCBI Taxonomy" id="67297"/>
    <lineage>
        <taxon>Bacteria</taxon>
        <taxon>Bacillati</taxon>
        <taxon>Actinomycetota</taxon>
        <taxon>Actinomycetes</taxon>
        <taxon>Kitasatosporales</taxon>
        <taxon>Streptomycetaceae</taxon>
        <taxon>Streptomyces</taxon>
    </lineage>
</organism>
<dbReference type="Pfam" id="PF01510">
    <property type="entry name" value="Amidase_2"/>
    <property type="match status" value="1"/>
</dbReference>
<sequence length="641" mass="67218">MHQRKRRLRLPVLITAGALAVGGLTATQLTALAATDSTVASRQQDFAAAAAEYHVPVSVLLGVAYEESAWDAHGAQHSTDGGFGPMHLTDVTPAMMAGGAMGGGGRKDLASLAAKPALHTLQAAAKLTGMSPDTLREDPAANIRGGAALLASYEKKVIGGTPADPALWFGAVARYSQSTDRQGAVAFADRVFGTIRKGASAETHDGQRVRLTAVPSVRPAKAQVDRLHLAASATADTECPPAVACTFVPGSAAGVQVSKRPANGIRIDTIVIHDLETTYDAGVKGLSSQTNSAATHYVMRSSDGAVTQMVPTKDIAFHAGNYSMNLHSIGIEHEGYAAQGATWYTEAQYEATADLVTYLAARFGIPLDRQHVIGHDNVDSPDDAHAAGMHWDPGNGWDWDHFMTLLGRPYSGTHSVPAVGSVVTIDPPFADTVQTVRVCPGDDPTDPTTPCTERQQASNFVYVRTAPDASAPLFGDQALHGAGAGTNEISDWGSTAQSGQQFVVADVSGDWTAIWFSGAKVWFYNPGGKNTKIAYGVKMIRPAGSAPVAVYGRSYPDASEYPAGISPSTQAPLTVYTVPAGQAYVATQAPAATDDYDKSSGTVVLGGKKMYTIQYGHRVALVYENAVTATPVTQHWEDGGN</sequence>
<feature type="chain" id="PRO_5046908172" description="N-acetylmuramoyl-L-alanine amidase" evidence="5">
    <location>
        <begin position="34"/>
        <end position="641"/>
    </location>
</feature>
<evidence type="ECO:0000259" key="6">
    <source>
        <dbReference type="SMART" id="SM00644"/>
    </source>
</evidence>
<dbReference type="EMBL" id="JBFAEG010000042">
    <property type="protein sequence ID" value="MEU5712891.1"/>
    <property type="molecule type" value="Genomic_DNA"/>
</dbReference>
<dbReference type="SMART" id="SM00644">
    <property type="entry name" value="Ami_2"/>
    <property type="match status" value="1"/>
</dbReference>
<evidence type="ECO:0000313" key="8">
    <source>
        <dbReference type="Proteomes" id="UP001551011"/>
    </source>
</evidence>
<keyword evidence="4" id="KW-0961">Cell wall biogenesis/degradation</keyword>
<dbReference type="PANTHER" id="PTHR30417:SF1">
    <property type="entry name" value="N-ACETYLMURAMOYL-L-ALANINE AMIDASE AMID"/>
    <property type="match status" value="1"/>
</dbReference>
<evidence type="ECO:0000256" key="2">
    <source>
        <dbReference type="ARBA" id="ARBA00011901"/>
    </source>
</evidence>
<dbReference type="PANTHER" id="PTHR30417">
    <property type="entry name" value="N-ACETYLMURAMOYL-L-ALANINE AMIDASE AMID"/>
    <property type="match status" value="1"/>
</dbReference>
<dbReference type="CDD" id="cd06583">
    <property type="entry name" value="PGRP"/>
    <property type="match status" value="1"/>
</dbReference>
<dbReference type="Gene3D" id="1.10.530.10">
    <property type="match status" value="1"/>
</dbReference>
<keyword evidence="5" id="KW-0732">Signal</keyword>
<dbReference type="Proteomes" id="UP001551011">
    <property type="component" value="Unassembled WGS sequence"/>
</dbReference>
<dbReference type="InterPro" id="IPR036505">
    <property type="entry name" value="Amidase/PGRP_sf"/>
</dbReference>
<dbReference type="SUPFAM" id="SSF55846">
    <property type="entry name" value="N-acetylmuramoyl-L-alanine amidase-like"/>
    <property type="match status" value="1"/>
</dbReference>
<name>A0ABV3ALR5_9ACTN</name>
<evidence type="ECO:0000256" key="3">
    <source>
        <dbReference type="ARBA" id="ARBA00022801"/>
    </source>
</evidence>
<evidence type="ECO:0000313" key="7">
    <source>
        <dbReference type="EMBL" id="MEU5712891.1"/>
    </source>
</evidence>
<accession>A0ABV3ALR5</accession>
<protein>
    <recommendedName>
        <fullName evidence="2">N-acetylmuramoyl-L-alanine amidase</fullName>
        <ecNumber evidence="2">3.5.1.28</ecNumber>
    </recommendedName>
</protein>
<comment type="caution">
    <text evidence="7">The sequence shown here is derived from an EMBL/GenBank/DDBJ whole genome shotgun (WGS) entry which is preliminary data.</text>
</comment>
<keyword evidence="3" id="KW-0378">Hydrolase</keyword>
<dbReference type="InterPro" id="IPR023346">
    <property type="entry name" value="Lysozyme-like_dom_sf"/>
</dbReference>
<keyword evidence="8" id="KW-1185">Reference proteome</keyword>
<feature type="domain" description="N-acetylmuramoyl-L-alanine amidase" evidence="6">
    <location>
        <begin position="255"/>
        <end position="394"/>
    </location>
</feature>